<dbReference type="InterPro" id="IPR024997">
    <property type="entry name" value="DUF3892"/>
</dbReference>
<evidence type="ECO:0000313" key="2">
    <source>
        <dbReference type="Proteomes" id="UP000013523"/>
    </source>
</evidence>
<organism evidence="1 2">
    <name type="scientific">Clostridium pasteurianum BC1</name>
    <dbReference type="NCBI Taxonomy" id="86416"/>
    <lineage>
        <taxon>Bacteria</taxon>
        <taxon>Bacillati</taxon>
        <taxon>Bacillota</taxon>
        <taxon>Clostridia</taxon>
        <taxon>Eubacteriales</taxon>
        <taxon>Clostridiaceae</taxon>
        <taxon>Clostridium</taxon>
    </lineage>
</organism>
<dbReference type="PATRIC" id="fig|86416.3.peg.2748"/>
<keyword evidence="2" id="KW-1185">Reference proteome</keyword>
<protein>
    <submittedName>
        <fullName evidence="1">Uncharacterized protein</fullName>
    </submittedName>
</protein>
<accession>R4KDA4</accession>
<dbReference type="HOGENOM" id="CLU_2315357_0_0_9"/>
<dbReference type="Pfam" id="PF13031">
    <property type="entry name" value="DUF3892"/>
    <property type="match status" value="1"/>
</dbReference>
<dbReference type="EMBL" id="CP003261">
    <property type="protein sequence ID" value="AGK97600.1"/>
    <property type="molecule type" value="Genomic_DNA"/>
</dbReference>
<reference evidence="1 2" key="1">
    <citation type="submission" date="2012-01" db="EMBL/GenBank/DDBJ databases">
        <title>Complete sequence of chromosome of Clostridium pasteurianum BC1.</title>
        <authorList>
            <consortium name="US DOE Joint Genome Institute"/>
            <person name="Lucas S."/>
            <person name="Han J."/>
            <person name="Lapidus A."/>
            <person name="Cheng J.-F."/>
            <person name="Goodwin L."/>
            <person name="Pitluck S."/>
            <person name="Peters L."/>
            <person name="Mikhailova N."/>
            <person name="Teshima H."/>
            <person name="Detter J.C."/>
            <person name="Han C."/>
            <person name="Tapia R."/>
            <person name="Land M."/>
            <person name="Hauser L."/>
            <person name="Kyrpides N."/>
            <person name="Ivanova N."/>
            <person name="Pagani I."/>
            <person name="Dunn J."/>
            <person name="Taghavi S."/>
            <person name="Francis A."/>
            <person name="van der Lelie D."/>
            <person name="Woyke T."/>
        </authorList>
    </citation>
    <scope>NUCLEOTIDE SEQUENCE [LARGE SCALE GENOMIC DNA]</scope>
    <source>
        <strain evidence="1 2">BC1</strain>
    </source>
</reference>
<sequence>MIMKKKDHIIEVKAGRLLADEKPKKIDINEVTFYPYAKELIISMLDEQFKINFYTAYEENAEWFLGSEVEAVPEDKPKYIRTKGNLTLEDNLGDLPTYD</sequence>
<dbReference type="STRING" id="86416.Clopa_2761"/>
<gene>
    <name evidence="1" type="ORF">Clopa_2761</name>
</gene>
<dbReference type="Proteomes" id="UP000013523">
    <property type="component" value="Chromosome"/>
</dbReference>
<name>R4KDA4_CLOPA</name>
<dbReference type="AlphaFoldDB" id="R4KDA4"/>
<dbReference type="KEGG" id="cpas:Clopa_2761"/>
<evidence type="ECO:0000313" key="1">
    <source>
        <dbReference type="EMBL" id="AGK97600.1"/>
    </source>
</evidence>
<proteinExistence type="predicted"/>